<evidence type="ECO:0000256" key="8">
    <source>
        <dbReference type="ARBA" id="ARBA00022603"/>
    </source>
</evidence>
<comment type="similarity">
    <text evidence="3 14">Belongs to the aTrm56 family.</text>
</comment>
<dbReference type="EMBL" id="KF900897">
    <property type="protein sequence ID" value="AIF10664.1"/>
    <property type="molecule type" value="Genomic_DNA"/>
</dbReference>
<keyword evidence="10 14" id="KW-0949">S-adenosyl-L-methionine</keyword>
<accession>A0A075H3H5</accession>
<evidence type="ECO:0000256" key="4">
    <source>
        <dbReference type="ARBA" id="ARBA00011738"/>
    </source>
</evidence>
<keyword evidence="8 14" id="KW-0489">Methyltransferase</keyword>
<feature type="binding site" evidence="14">
    <location>
        <position position="89"/>
    </location>
    <ligand>
        <name>S-adenosyl-L-methionine</name>
        <dbReference type="ChEBI" id="CHEBI:59789"/>
    </ligand>
</feature>
<evidence type="ECO:0000256" key="14">
    <source>
        <dbReference type="HAMAP-Rule" id="MF_00077"/>
    </source>
</evidence>
<comment type="catalytic activity">
    <reaction evidence="13 14">
        <text>cytidine(56) in tRNA + S-adenosyl-L-methionine = 2'-O-methylcytidine(56) in tRNA + S-adenosyl-L-homocysteine + H(+)</text>
        <dbReference type="Rhea" id="RHEA:42968"/>
        <dbReference type="Rhea" id="RHEA-COMP:10308"/>
        <dbReference type="Rhea" id="RHEA-COMP:10309"/>
        <dbReference type="ChEBI" id="CHEBI:15378"/>
        <dbReference type="ChEBI" id="CHEBI:57856"/>
        <dbReference type="ChEBI" id="CHEBI:59789"/>
        <dbReference type="ChEBI" id="CHEBI:74495"/>
        <dbReference type="ChEBI" id="CHEBI:82748"/>
        <dbReference type="EC" id="2.1.1.206"/>
    </reaction>
</comment>
<keyword evidence="9 14" id="KW-0808">Transferase</keyword>
<dbReference type="Pfam" id="PF01994">
    <property type="entry name" value="Trm56"/>
    <property type="match status" value="1"/>
</dbReference>
<comment type="caution">
    <text evidence="14">Lacks conserved residue(s) required for the propagation of feature annotation.</text>
</comment>
<dbReference type="InterPro" id="IPR029028">
    <property type="entry name" value="Alpha/beta_knot_MTases"/>
</dbReference>
<dbReference type="PANTHER" id="PTHR42197:SF1">
    <property type="entry name" value="TRNA (CYTIDINE(56)-2'-O)-METHYLTRANSFERASE"/>
    <property type="match status" value="1"/>
</dbReference>
<evidence type="ECO:0000256" key="11">
    <source>
        <dbReference type="ARBA" id="ARBA00022694"/>
    </source>
</evidence>
<comment type="subunit">
    <text evidence="4 14">Homodimer.</text>
</comment>
<dbReference type="Gene3D" id="3.40.1280.10">
    <property type="match status" value="1"/>
</dbReference>
<gene>
    <name evidence="15" type="primary">atrm56</name>
</gene>
<dbReference type="PANTHER" id="PTHR42197">
    <property type="entry name" value="TRNA (CYTIDINE(56)-2'-O)-METHYLTRANSFERASE"/>
    <property type="match status" value="1"/>
</dbReference>
<dbReference type="EC" id="2.1.1.206" evidence="5 14"/>
<organism evidence="15">
    <name type="scientific">uncultured marine group II/III euryarchaeote KM3_46_H05</name>
    <dbReference type="NCBI Taxonomy" id="1456450"/>
    <lineage>
        <taxon>Archaea</taxon>
        <taxon>Methanobacteriati</taxon>
        <taxon>Methanobacteriota</taxon>
        <taxon>environmental samples</taxon>
    </lineage>
</organism>
<evidence type="ECO:0000256" key="13">
    <source>
        <dbReference type="ARBA" id="ARBA00047792"/>
    </source>
</evidence>
<sequence length="183" mass="19780">MTEKSQSITVLRLGHRTGRDPRISTHIGLTARAFGADTFLLAGDNDASLLSGIGDVAERFGGEFEVRHEASPLGFLRNFVEAGGVAVHLTMYGLPYHDVIRQLQHDKPLAIVLGGSKVPREYFEICQHNVAVGNQPHSEVAALAAFLECYSGGAARAAEFEGGKLEVHPSERGKDLRESADEE</sequence>
<evidence type="ECO:0000256" key="6">
    <source>
        <dbReference type="ARBA" id="ARBA00013709"/>
    </source>
</evidence>
<dbReference type="InterPro" id="IPR029026">
    <property type="entry name" value="tRNA_m1G_MTases_N"/>
</dbReference>
<evidence type="ECO:0000256" key="2">
    <source>
        <dbReference type="ARBA" id="ARBA00004496"/>
    </source>
</evidence>
<feature type="binding site" evidence="14">
    <location>
        <begin position="132"/>
        <end position="139"/>
    </location>
    <ligand>
        <name>S-adenosyl-L-methionine</name>
        <dbReference type="ChEBI" id="CHEBI:59789"/>
    </ligand>
</feature>
<evidence type="ECO:0000313" key="15">
    <source>
        <dbReference type="EMBL" id="AIF10664.1"/>
    </source>
</evidence>
<keyword evidence="7 14" id="KW-0963">Cytoplasm</keyword>
<evidence type="ECO:0000256" key="12">
    <source>
        <dbReference type="ARBA" id="ARBA00029826"/>
    </source>
</evidence>
<comment type="subcellular location">
    <subcellularLocation>
        <location evidence="2 14">Cytoplasm</location>
    </subcellularLocation>
</comment>
<dbReference type="GO" id="GO:0002128">
    <property type="term" value="P:tRNA nucleoside ribose methylation"/>
    <property type="evidence" value="ECO:0007669"/>
    <property type="project" value="UniProtKB-UniRule"/>
</dbReference>
<dbReference type="GO" id="GO:0005737">
    <property type="term" value="C:cytoplasm"/>
    <property type="evidence" value="ECO:0007669"/>
    <property type="project" value="UniProtKB-SubCell"/>
</dbReference>
<keyword evidence="11 14" id="KW-0819">tRNA processing</keyword>
<reference evidence="15" key="1">
    <citation type="journal article" date="2014" name="Genome Biol. Evol.">
        <title>Pangenome evidence for extensive interdomain horizontal transfer affecting lineage core and shell genes in uncultured planktonic thaumarchaeota and euryarchaeota.</title>
        <authorList>
            <person name="Deschamps P."/>
            <person name="Zivanovic Y."/>
            <person name="Moreira D."/>
            <person name="Rodriguez-Valera F."/>
            <person name="Lopez-Garcia P."/>
        </authorList>
    </citation>
    <scope>NUCLEOTIDE SEQUENCE</scope>
</reference>
<dbReference type="PIRSF" id="PIRSF016123">
    <property type="entry name" value="UCP016123"/>
    <property type="match status" value="1"/>
</dbReference>
<comment type="function">
    <text evidence="1 14">Specifically catalyzes the AdoMet-dependent 2'-O-ribose methylation of cytidine at position 56 in tRNAs.</text>
</comment>
<evidence type="ECO:0000256" key="9">
    <source>
        <dbReference type="ARBA" id="ARBA00022679"/>
    </source>
</evidence>
<dbReference type="HAMAP" id="MF_00077">
    <property type="entry name" value="tRNA_methyltr_aTrm56"/>
    <property type="match status" value="1"/>
</dbReference>
<evidence type="ECO:0000256" key="10">
    <source>
        <dbReference type="ARBA" id="ARBA00022691"/>
    </source>
</evidence>
<evidence type="ECO:0000256" key="5">
    <source>
        <dbReference type="ARBA" id="ARBA00012624"/>
    </source>
</evidence>
<dbReference type="GO" id="GO:0106059">
    <property type="term" value="F:tRNA (cytidine(56)-2'-O)-methyltransferase activity"/>
    <property type="evidence" value="ECO:0007669"/>
    <property type="project" value="UniProtKB-EC"/>
</dbReference>
<evidence type="ECO:0000256" key="7">
    <source>
        <dbReference type="ARBA" id="ARBA00022490"/>
    </source>
</evidence>
<dbReference type="SUPFAM" id="SSF75217">
    <property type="entry name" value="alpha/beta knot"/>
    <property type="match status" value="1"/>
</dbReference>
<protein>
    <recommendedName>
        <fullName evidence="6 14">tRNA (cytidine(56)-2'-O)-methyltransferase</fullName>
        <ecNumber evidence="5 14">2.1.1.206</ecNumber>
    </recommendedName>
    <alternativeName>
        <fullName evidence="12 14">tRNA ribose 2'-O-methyltransferase aTrm56</fullName>
    </alternativeName>
</protein>
<dbReference type="AlphaFoldDB" id="A0A075H3H5"/>
<evidence type="ECO:0000256" key="3">
    <source>
        <dbReference type="ARBA" id="ARBA00010324"/>
    </source>
</evidence>
<dbReference type="InterPro" id="IPR002845">
    <property type="entry name" value="tRNA_mtfrase_aTrm56"/>
</dbReference>
<name>A0A075H3H5_9EURY</name>
<proteinExistence type="inferred from homology"/>
<evidence type="ECO:0000256" key="1">
    <source>
        <dbReference type="ARBA" id="ARBA00003959"/>
    </source>
</evidence>